<dbReference type="EMBL" id="KK914267">
    <property type="protein sequence ID" value="KDP43629.1"/>
    <property type="molecule type" value="Genomic_DNA"/>
</dbReference>
<gene>
    <name evidence="6" type="ORF">JCGZ_16916</name>
</gene>
<evidence type="ECO:0000313" key="6">
    <source>
        <dbReference type="EMBL" id="KDP43629.1"/>
    </source>
</evidence>
<evidence type="ECO:0000256" key="2">
    <source>
        <dbReference type="ARBA" id="ARBA00012489"/>
    </source>
</evidence>
<comment type="catalytic activity">
    <reaction evidence="1">
        <text>All bonds known to be hydrolyzed by this endopeptidase have arginine in P1 and an acidic residue in P4. P6 is often occupied by an acidic residue or by a hydroxy-amino-acid residue, the phosphorylation of which enhances cleavage.</text>
        <dbReference type="EC" id="3.4.22.49"/>
    </reaction>
</comment>
<dbReference type="MEROPS" id="C50.005"/>
<dbReference type="STRING" id="180498.A0A067LHE8"/>
<dbReference type="InterPro" id="IPR030397">
    <property type="entry name" value="SEPARIN_core_dom"/>
</dbReference>
<dbReference type="PANTHER" id="PTHR12792">
    <property type="entry name" value="EXTRA SPINDLE POLES 1-RELATED"/>
    <property type="match status" value="1"/>
</dbReference>
<dbReference type="InterPro" id="IPR005314">
    <property type="entry name" value="Peptidase_C50"/>
</dbReference>
<dbReference type="AlphaFoldDB" id="A0A067LHE8"/>
<sequence length="252" mass="28204">MVRKLEDIWFGSLRHVLLGELSNHNHLDSVLKKLKCNLKSKCKVDINESFLKVTLGAGRCALDGEVCVSDLLSLRKGCFIGKALYSDGKTHEDNKSEGVRKLPDLAIQLLSEAVNELEEDSVNREPVILVLDSEVQMLPWENLPVLRNQEVYRMPSVGSICLTLDRSCNHQEQIGRIVSAFPVIDPLDAFYLLNPSGDLSSTQVEFENWFRDQNFEGKAGCAPTAEELTLALKSHDLFLYFGHGSGMHNLMC</sequence>
<evidence type="ECO:0000259" key="5">
    <source>
        <dbReference type="PROSITE" id="PS51700"/>
    </source>
</evidence>
<evidence type="ECO:0000313" key="7">
    <source>
        <dbReference type="Proteomes" id="UP000027138"/>
    </source>
</evidence>
<feature type="domain" description="Peptidase C50" evidence="5">
    <location>
        <begin position="186"/>
        <end position="252"/>
    </location>
</feature>
<dbReference type="OrthoDB" id="10255632at2759"/>
<reference evidence="6 7" key="1">
    <citation type="journal article" date="2014" name="PLoS ONE">
        <title>Global Analysis of Gene Expression Profiles in Physic Nut (Jatropha curcas L.) Seedlings Exposed to Salt Stress.</title>
        <authorList>
            <person name="Zhang L."/>
            <person name="Zhang C."/>
            <person name="Wu P."/>
            <person name="Chen Y."/>
            <person name="Li M."/>
            <person name="Jiang H."/>
            <person name="Wu G."/>
        </authorList>
    </citation>
    <scope>NUCLEOTIDE SEQUENCE [LARGE SCALE GENOMIC DNA]</scope>
    <source>
        <strain evidence="7">cv. GZQX0401</strain>
        <tissue evidence="6">Young leaves</tissue>
    </source>
</reference>
<keyword evidence="7" id="KW-1185">Reference proteome</keyword>
<name>A0A067LHE8_JATCU</name>
<dbReference type="GO" id="GO:0006508">
    <property type="term" value="P:proteolysis"/>
    <property type="evidence" value="ECO:0007669"/>
    <property type="project" value="InterPro"/>
</dbReference>
<dbReference type="PANTHER" id="PTHR12792:SF0">
    <property type="entry name" value="SEPARIN"/>
    <property type="match status" value="1"/>
</dbReference>
<dbReference type="GO" id="GO:0072686">
    <property type="term" value="C:mitotic spindle"/>
    <property type="evidence" value="ECO:0007669"/>
    <property type="project" value="TreeGrafter"/>
</dbReference>
<dbReference type="GO" id="GO:0004197">
    <property type="term" value="F:cysteine-type endopeptidase activity"/>
    <property type="evidence" value="ECO:0007669"/>
    <property type="project" value="InterPro"/>
</dbReference>
<dbReference type="PROSITE" id="PS51700">
    <property type="entry name" value="SEPARIN"/>
    <property type="match status" value="1"/>
</dbReference>
<dbReference type="EC" id="3.4.22.49" evidence="2"/>
<evidence type="ECO:0000256" key="4">
    <source>
        <dbReference type="ARBA" id="ARBA00022829"/>
    </source>
</evidence>
<dbReference type="Pfam" id="PF03568">
    <property type="entry name" value="Separin_C"/>
    <property type="match status" value="1"/>
</dbReference>
<dbReference type="GO" id="GO:0051307">
    <property type="term" value="P:meiotic chromosome separation"/>
    <property type="evidence" value="ECO:0007669"/>
    <property type="project" value="TreeGrafter"/>
</dbReference>
<proteinExistence type="predicted"/>
<protein>
    <recommendedName>
        <fullName evidence="2">separase</fullName>
        <ecNumber evidence="2">3.4.22.49</ecNumber>
    </recommendedName>
</protein>
<keyword evidence="4" id="KW-0159">Chromosome partition</keyword>
<evidence type="ECO:0000256" key="3">
    <source>
        <dbReference type="ARBA" id="ARBA00022801"/>
    </source>
</evidence>
<evidence type="ECO:0000256" key="1">
    <source>
        <dbReference type="ARBA" id="ARBA00000451"/>
    </source>
</evidence>
<dbReference type="GO" id="GO:0005634">
    <property type="term" value="C:nucleus"/>
    <property type="evidence" value="ECO:0007669"/>
    <property type="project" value="InterPro"/>
</dbReference>
<organism evidence="6 7">
    <name type="scientific">Jatropha curcas</name>
    <name type="common">Barbados nut</name>
    <dbReference type="NCBI Taxonomy" id="180498"/>
    <lineage>
        <taxon>Eukaryota</taxon>
        <taxon>Viridiplantae</taxon>
        <taxon>Streptophyta</taxon>
        <taxon>Embryophyta</taxon>
        <taxon>Tracheophyta</taxon>
        <taxon>Spermatophyta</taxon>
        <taxon>Magnoliopsida</taxon>
        <taxon>eudicotyledons</taxon>
        <taxon>Gunneridae</taxon>
        <taxon>Pentapetalae</taxon>
        <taxon>rosids</taxon>
        <taxon>fabids</taxon>
        <taxon>Malpighiales</taxon>
        <taxon>Euphorbiaceae</taxon>
        <taxon>Crotonoideae</taxon>
        <taxon>Jatropheae</taxon>
        <taxon>Jatropha</taxon>
    </lineage>
</organism>
<dbReference type="GO" id="GO:0005737">
    <property type="term" value="C:cytoplasm"/>
    <property type="evidence" value="ECO:0007669"/>
    <property type="project" value="TreeGrafter"/>
</dbReference>
<dbReference type="Proteomes" id="UP000027138">
    <property type="component" value="Unassembled WGS sequence"/>
</dbReference>
<accession>A0A067LHE8</accession>
<keyword evidence="3" id="KW-0378">Hydrolase</keyword>